<dbReference type="Proteomes" id="UP001300012">
    <property type="component" value="Unassembled WGS sequence"/>
</dbReference>
<evidence type="ECO:0000313" key="1">
    <source>
        <dbReference type="EMBL" id="MCR8633473.1"/>
    </source>
</evidence>
<comment type="caution">
    <text evidence="1">The sequence shown here is derived from an EMBL/GenBank/DDBJ whole genome shotgun (WGS) entry which is preliminary data.</text>
</comment>
<protein>
    <submittedName>
        <fullName evidence="1">Uncharacterized protein</fullName>
    </submittedName>
</protein>
<name>A0ABT1YJV2_9BACL</name>
<dbReference type="EMBL" id="JANQBD010000015">
    <property type="protein sequence ID" value="MCR8633473.1"/>
    <property type="molecule type" value="Genomic_DNA"/>
</dbReference>
<evidence type="ECO:0000313" key="2">
    <source>
        <dbReference type="Proteomes" id="UP001300012"/>
    </source>
</evidence>
<gene>
    <name evidence="1" type="ORF">NV381_20015</name>
</gene>
<sequence>MYPRNQILKTTADFDNAILFSLKIEVWQDGRIIDYAGVIESHTNDSVTFMNESKFLKAVCEFKVR</sequence>
<proteinExistence type="predicted"/>
<keyword evidence="2" id="KW-1185">Reference proteome</keyword>
<dbReference type="RefSeq" id="WP_258215049.1">
    <property type="nucleotide sequence ID" value="NZ_JANQBD010000015.1"/>
</dbReference>
<reference evidence="1 2" key="1">
    <citation type="submission" date="2022-08" db="EMBL/GenBank/DDBJ databases">
        <title>Paenibacillus endoradicis sp. nov., Paenibacillus radicibacter sp. nov and Paenibacillus pararadicis sp. nov., three cold-adapted plant growth-promoting bacteria isolated from root of Larix gmelinii in Great Khingan.</title>
        <authorList>
            <person name="Xue H."/>
        </authorList>
    </citation>
    <scope>NUCLEOTIDE SEQUENCE [LARGE SCALE GENOMIC DNA]</scope>
    <source>
        <strain evidence="1 2">N5-1-1-5</strain>
    </source>
</reference>
<organism evidence="1 2">
    <name type="scientific">Paenibacillus radicis</name>
    <name type="common">ex Xue et al. 2023</name>
    <dbReference type="NCBI Taxonomy" id="2972489"/>
    <lineage>
        <taxon>Bacteria</taxon>
        <taxon>Bacillati</taxon>
        <taxon>Bacillota</taxon>
        <taxon>Bacilli</taxon>
        <taxon>Bacillales</taxon>
        <taxon>Paenibacillaceae</taxon>
        <taxon>Paenibacillus</taxon>
    </lineage>
</organism>
<accession>A0ABT1YJV2</accession>